<reference evidence="2 3" key="1">
    <citation type="submission" date="2018-10" db="EMBL/GenBank/DDBJ databases">
        <title>Genomic Encyclopedia of Type Strains, Phase IV (KMG-IV): sequencing the most valuable type-strain genomes for metagenomic binning, comparative biology and taxonomic classification.</title>
        <authorList>
            <person name="Goeker M."/>
        </authorList>
    </citation>
    <scope>NUCLEOTIDE SEQUENCE [LARGE SCALE GENOMIC DNA]</scope>
    <source>
        <strain evidence="2 3">DSM 15521</strain>
    </source>
</reference>
<evidence type="ECO:0000313" key="2">
    <source>
        <dbReference type="EMBL" id="RKQ63708.1"/>
    </source>
</evidence>
<dbReference type="PANTHER" id="PTHR36443:SF1">
    <property type="entry name" value="BSR5223 PROTEIN"/>
    <property type="match status" value="1"/>
</dbReference>
<dbReference type="RefSeq" id="WP_121169946.1">
    <property type="nucleotide sequence ID" value="NZ_RBIE01000001.1"/>
</dbReference>
<dbReference type="EMBL" id="RBIE01000001">
    <property type="protein sequence ID" value="RKQ63708.1"/>
    <property type="molecule type" value="Genomic_DNA"/>
</dbReference>
<comment type="caution">
    <text evidence="2">The sequence shown here is derived from an EMBL/GenBank/DDBJ whole genome shotgun (WGS) entry which is preliminary data.</text>
</comment>
<organism evidence="2 3">
    <name type="scientific">Thermovibrio guaymasensis</name>
    <dbReference type="NCBI Taxonomy" id="240167"/>
    <lineage>
        <taxon>Bacteria</taxon>
        <taxon>Pseudomonadati</taxon>
        <taxon>Aquificota</taxon>
        <taxon>Aquificia</taxon>
        <taxon>Desulfurobacteriales</taxon>
        <taxon>Desulfurobacteriaceae</taxon>
        <taxon>Thermovibrio</taxon>
    </lineage>
</organism>
<dbReference type="OrthoDB" id="9811610at2"/>
<keyword evidence="3" id="KW-1185">Reference proteome</keyword>
<keyword evidence="1" id="KW-0812">Transmembrane</keyword>
<accession>A0A420W8W2</accession>
<dbReference type="Proteomes" id="UP000280881">
    <property type="component" value="Unassembled WGS sequence"/>
</dbReference>
<keyword evidence="1" id="KW-0472">Membrane</keyword>
<evidence type="ECO:0008006" key="4">
    <source>
        <dbReference type="Google" id="ProtNLM"/>
    </source>
</evidence>
<gene>
    <name evidence="2" type="ORF">C7457_0588</name>
</gene>
<evidence type="ECO:0000256" key="1">
    <source>
        <dbReference type="SAM" id="Phobius"/>
    </source>
</evidence>
<dbReference type="AlphaFoldDB" id="A0A420W8W2"/>
<feature type="transmembrane region" description="Helical" evidence="1">
    <location>
        <begin position="48"/>
        <end position="75"/>
    </location>
</feature>
<sequence length="78" mass="8537">MVEDLGKLLILTGLFLVVLGALILILSKLGNIPVGKLPGDIVIKRDNIVFYFPLGTSILISLILTLVSFILFIAMRKQ</sequence>
<dbReference type="Pfam" id="PF11146">
    <property type="entry name" value="DUF2905"/>
    <property type="match status" value="1"/>
</dbReference>
<feature type="transmembrane region" description="Helical" evidence="1">
    <location>
        <begin position="6"/>
        <end position="27"/>
    </location>
</feature>
<protein>
    <recommendedName>
        <fullName evidence="4">DUF2905 family protein</fullName>
    </recommendedName>
</protein>
<proteinExistence type="predicted"/>
<dbReference type="InterPro" id="IPR021320">
    <property type="entry name" value="DUF2905"/>
</dbReference>
<keyword evidence="1" id="KW-1133">Transmembrane helix</keyword>
<evidence type="ECO:0000313" key="3">
    <source>
        <dbReference type="Proteomes" id="UP000280881"/>
    </source>
</evidence>
<name>A0A420W8W2_9BACT</name>
<dbReference type="PANTHER" id="PTHR36443">
    <property type="entry name" value="BSR5223 PROTEIN"/>
    <property type="match status" value="1"/>
</dbReference>